<sequence>MAETMTFDEPYQFANGVTLRNRVMMSPMTTLQSFFDGTITKDELAYYALRSQGVGAVITGAANVQASGKGWPGELSIASDDKLPELTQLASAIQNGGAKAIIQIFHGGRMSEPAALADRLPEAPSAIAAQHHDGTQKTGVPREMTTADVQATVAAFGEATRRAIQAGFDGIELHGANTYLFQQFFSPQSNHRTDQYGGGLAQRYTFIQEVLEAVFAAVKQYATAPFIVGYRFSPEEFTTPGITFADTLYLIDQLVQTPLDYVHVSLNEYDRVAQSADYQAQSILAYLQTAIAGRKALVGVGGVRTRADANHVLAHADLVAVGQQLLVDPFWVQKLLAQHDDAIVTTDFETAIDDIDFTTPLYDFLVARYRSTPNM</sequence>
<dbReference type="CDD" id="cd04735">
    <property type="entry name" value="OYE_like_4_FMN"/>
    <property type="match status" value="1"/>
</dbReference>
<feature type="domain" description="NADH:flavin oxidoreductase/NADH oxidase N-terminal" evidence="3">
    <location>
        <begin position="9"/>
        <end position="338"/>
    </location>
</feature>
<name>A0A0R1H836_9LACO</name>
<evidence type="ECO:0000256" key="2">
    <source>
        <dbReference type="ARBA" id="ARBA00023002"/>
    </source>
</evidence>
<evidence type="ECO:0000259" key="3">
    <source>
        <dbReference type="Pfam" id="PF00724"/>
    </source>
</evidence>
<evidence type="ECO:0000256" key="1">
    <source>
        <dbReference type="ARBA" id="ARBA00022630"/>
    </source>
</evidence>
<dbReference type="InterPro" id="IPR001155">
    <property type="entry name" value="OxRdtase_FMN_N"/>
</dbReference>
<keyword evidence="1" id="KW-0285">Flavoprotein</keyword>
<protein>
    <submittedName>
        <fullName evidence="4">Oxidoreductase</fullName>
    </submittedName>
</protein>
<keyword evidence="5" id="KW-1185">Reference proteome</keyword>
<organism evidence="4 5">
    <name type="scientific">Loigolactobacillus bifermentans DSM 20003</name>
    <dbReference type="NCBI Taxonomy" id="1423726"/>
    <lineage>
        <taxon>Bacteria</taxon>
        <taxon>Bacillati</taxon>
        <taxon>Bacillota</taxon>
        <taxon>Bacilli</taxon>
        <taxon>Lactobacillales</taxon>
        <taxon>Lactobacillaceae</taxon>
        <taxon>Loigolactobacillus</taxon>
    </lineage>
</organism>
<dbReference type="EMBL" id="AZDA01000046">
    <property type="protein sequence ID" value="KRK39063.1"/>
    <property type="molecule type" value="Genomic_DNA"/>
</dbReference>
<reference evidence="4 5" key="1">
    <citation type="journal article" date="2015" name="Genome Announc.">
        <title>Expanding the biotechnology potential of lactobacilli through comparative genomics of 213 strains and associated genera.</title>
        <authorList>
            <person name="Sun Z."/>
            <person name="Harris H.M."/>
            <person name="McCann A."/>
            <person name="Guo C."/>
            <person name="Argimon S."/>
            <person name="Zhang W."/>
            <person name="Yang X."/>
            <person name="Jeffery I.B."/>
            <person name="Cooney J.C."/>
            <person name="Kagawa T.F."/>
            <person name="Liu W."/>
            <person name="Song Y."/>
            <person name="Salvetti E."/>
            <person name="Wrobel A."/>
            <person name="Rasinkangas P."/>
            <person name="Parkhill J."/>
            <person name="Rea M.C."/>
            <person name="O'Sullivan O."/>
            <person name="Ritari J."/>
            <person name="Douillard F.P."/>
            <person name="Paul Ross R."/>
            <person name="Yang R."/>
            <person name="Briner A.E."/>
            <person name="Felis G.E."/>
            <person name="de Vos W.M."/>
            <person name="Barrangou R."/>
            <person name="Klaenhammer T.R."/>
            <person name="Caufield P.W."/>
            <person name="Cui Y."/>
            <person name="Zhang H."/>
            <person name="O'Toole P.W."/>
        </authorList>
    </citation>
    <scope>NUCLEOTIDE SEQUENCE [LARGE SCALE GENOMIC DNA]</scope>
    <source>
        <strain evidence="4 5">DSM 20003</strain>
    </source>
</reference>
<proteinExistence type="predicted"/>
<evidence type="ECO:0000313" key="4">
    <source>
        <dbReference type="EMBL" id="KRK39063.1"/>
    </source>
</evidence>
<dbReference type="AlphaFoldDB" id="A0A0R1H836"/>
<dbReference type="InterPro" id="IPR013785">
    <property type="entry name" value="Aldolase_TIM"/>
</dbReference>
<dbReference type="GO" id="GO:0010181">
    <property type="term" value="F:FMN binding"/>
    <property type="evidence" value="ECO:0007669"/>
    <property type="project" value="InterPro"/>
</dbReference>
<accession>A0A0R1H836</accession>
<dbReference type="InterPro" id="IPR051799">
    <property type="entry name" value="NADH_flavin_oxidoreductase"/>
</dbReference>
<dbReference type="PANTHER" id="PTHR43656:SF2">
    <property type="entry name" value="BINDING OXIDOREDUCTASE, PUTATIVE (AFU_ORTHOLOGUE AFUA_2G08260)-RELATED"/>
    <property type="match status" value="1"/>
</dbReference>
<dbReference type="Proteomes" id="UP000051461">
    <property type="component" value="Unassembled WGS sequence"/>
</dbReference>
<dbReference type="Pfam" id="PF00724">
    <property type="entry name" value="Oxidored_FMN"/>
    <property type="match status" value="1"/>
</dbReference>
<dbReference type="SUPFAM" id="SSF51395">
    <property type="entry name" value="FMN-linked oxidoreductases"/>
    <property type="match status" value="1"/>
</dbReference>
<keyword evidence="2" id="KW-0560">Oxidoreductase</keyword>
<dbReference type="Gene3D" id="3.20.20.70">
    <property type="entry name" value="Aldolase class I"/>
    <property type="match status" value="1"/>
</dbReference>
<evidence type="ECO:0000313" key="5">
    <source>
        <dbReference type="Proteomes" id="UP000051461"/>
    </source>
</evidence>
<dbReference type="PANTHER" id="PTHR43656">
    <property type="entry name" value="BINDING OXIDOREDUCTASE, PUTATIVE (AFU_ORTHOLOGUE AFUA_2G08260)-RELATED"/>
    <property type="match status" value="1"/>
</dbReference>
<dbReference type="GO" id="GO:0016491">
    <property type="term" value="F:oxidoreductase activity"/>
    <property type="evidence" value="ECO:0007669"/>
    <property type="project" value="UniProtKB-KW"/>
</dbReference>
<comment type="caution">
    <text evidence="4">The sequence shown here is derived from an EMBL/GenBank/DDBJ whole genome shotgun (WGS) entry which is preliminary data.</text>
</comment>
<gene>
    <name evidence="4" type="ORF">FC07_GL002783</name>
</gene>
<dbReference type="STRING" id="1423726.FC07_GL002783"/>
<dbReference type="PATRIC" id="fig|1423726.3.peg.2893"/>